<evidence type="ECO:0000313" key="2">
    <source>
        <dbReference type="Proteomes" id="UP000008311"/>
    </source>
</evidence>
<reference evidence="2" key="1">
    <citation type="journal article" date="2010" name="Nat. Biotechnol.">
        <title>Draft genome sequence of the oilseed species Ricinus communis.</title>
        <authorList>
            <person name="Chan A.P."/>
            <person name="Crabtree J."/>
            <person name="Zhao Q."/>
            <person name="Lorenzi H."/>
            <person name="Orvis J."/>
            <person name="Puiu D."/>
            <person name="Melake-Berhan A."/>
            <person name="Jones K.M."/>
            <person name="Redman J."/>
            <person name="Chen G."/>
            <person name="Cahoon E.B."/>
            <person name="Gedil M."/>
            <person name="Stanke M."/>
            <person name="Haas B.J."/>
            <person name="Wortman J.R."/>
            <person name="Fraser-Liggett C.M."/>
            <person name="Ravel J."/>
            <person name="Rabinowicz P.D."/>
        </authorList>
    </citation>
    <scope>NUCLEOTIDE SEQUENCE [LARGE SCALE GENOMIC DNA]</scope>
    <source>
        <strain evidence="2">cv. Hale</strain>
    </source>
</reference>
<evidence type="ECO:0000313" key="1">
    <source>
        <dbReference type="EMBL" id="EEF41161.1"/>
    </source>
</evidence>
<dbReference type="EMBL" id="EQ973873">
    <property type="protein sequence ID" value="EEF41161.1"/>
    <property type="molecule type" value="Genomic_DNA"/>
</dbReference>
<gene>
    <name evidence="1" type="ORF">RCOM_1570310</name>
</gene>
<proteinExistence type="predicted"/>
<sequence length="60" mass="6568">MELSSVNAARACGSSLFYFAFLVTTNIFLQHDMVAVVCIAVCLDGLVVDYKTVVLENHDL</sequence>
<dbReference type="InParanoid" id="B9S5E0"/>
<organism evidence="1 2">
    <name type="scientific">Ricinus communis</name>
    <name type="common">Castor bean</name>
    <dbReference type="NCBI Taxonomy" id="3988"/>
    <lineage>
        <taxon>Eukaryota</taxon>
        <taxon>Viridiplantae</taxon>
        <taxon>Streptophyta</taxon>
        <taxon>Embryophyta</taxon>
        <taxon>Tracheophyta</taxon>
        <taxon>Spermatophyta</taxon>
        <taxon>Magnoliopsida</taxon>
        <taxon>eudicotyledons</taxon>
        <taxon>Gunneridae</taxon>
        <taxon>Pentapetalae</taxon>
        <taxon>rosids</taxon>
        <taxon>fabids</taxon>
        <taxon>Malpighiales</taxon>
        <taxon>Euphorbiaceae</taxon>
        <taxon>Acalyphoideae</taxon>
        <taxon>Acalypheae</taxon>
        <taxon>Ricinus</taxon>
    </lineage>
</organism>
<dbReference type="Proteomes" id="UP000008311">
    <property type="component" value="Unassembled WGS sequence"/>
</dbReference>
<dbReference type="AlphaFoldDB" id="B9S5E0"/>
<keyword evidence="2" id="KW-1185">Reference proteome</keyword>
<accession>B9S5E0</accession>
<name>B9S5E0_RICCO</name>
<protein>
    <submittedName>
        <fullName evidence="1">Uncharacterized protein</fullName>
    </submittedName>
</protein>